<organism evidence="2 3">
    <name type="scientific">Actinopolyspora alba</name>
    <dbReference type="NCBI Taxonomy" id="673379"/>
    <lineage>
        <taxon>Bacteria</taxon>
        <taxon>Bacillati</taxon>
        <taxon>Actinomycetota</taxon>
        <taxon>Actinomycetes</taxon>
        <taxon>Actinopolysporales</taxon>
        <taxon>Actinopolysporaceae</taxon>
        <taxon>Actinopolyspora</taxon>
        <taxon>Actinopolyspora alba group</taxon>
    </lineage>
</organism>
<protein>
    <submittedName>
        <fullName evidence="2">Uncharacterized protein</fullName>
    </submittedName>
</protein>
<dbReference type="AlphaFoldDB" id="A0A1I1YRL2"/>
<name>A0A1I1YRL2_9ACTN</name>
<sequence length="87" mass="9065">MGHEPLHRLNAGLTIESVSGDSLKYGYRGGSPTAGKGTQVHVPTTDGTRHPPPGGGSGTIPPRTPRTAAYRAHHRPCRESVEVTASA</sequence>
<dbReference type="EMBL" id="FOMZ01000009">
    <property type="protein sequence ID" value="SFE22166.1"/>
    <property type="molecule type" value="Genomic_DNA"/>
</dbReference>
<feature type="region of interest" description="Disordered" evidence="1">
    <location>
        <begin position="26"/>
        <end position="66"/>
    </location>
</feature>
<accession>A0A1I1YRL2</accession>
<evidence type="ECO:0000256" key="1">
    <source>
        <dbReference type="SAM" id="MobiDB-lite"/>
    </source>
</evidence>
<evidence type="ECO:0000313" key="3">
    <source>
        <dbReference type="Proteomes" id="UP000198716"/>
    </source>
</evidence>
<reference evidence="3" key="1">
    <citation type="submission" date="2016-10" db="EMBL/GenBank/DDBJ databases">
        <authorList>
            <person name="Varghese N."/>
            <person name="Submissions S."/>
        </authorList>
    </citation>
    <scope>NUCLEOTIDE SEQUENCE [LARGE SCALE GENOMIC DNA]</scope>
    <source>
        <strain evidence="3">DSM 45004</strain>
    </source>
</reference>
<keyword evidence="3" id="KW-1185">Reference proteome</keyword>
<evidence type="ECO:0000313" key="2">
    <source>
        <dbReference type="EMBL" id="SFE22166.1"/>
    </source>
</evidence>
<dbReference type="Proteomes" id="UP000198716">
    <property type="component" value="Unassembled WGS sequence"/>
</dbReference>
<proteinExistence type="predicted"/>
<gene>
    <name evidence="2" type="ORF">SAMN04487819_109200</name>
</gene>